<accession>A0A2M4DHZ1</accession>
<feature type="signal peptide" evidence="1">
    <location>
        <begin position="1"/>
        <end position="23"/>
    </location>
</feature>
<feature type="chain" id="PRO_5014941302" evidence="1">
    <location>
        <begin position="24"/>
        <end position="80"/>
    </location>
</feature>
<dbReference type="EMBL" id="GGFL01013004">
    <property type="protein sequence ID" value="MBW77182.1"/>
    <property type="molecule type" value="Transcribed_RNA"/>
</dbReference>
<proteinExistence type="predicted"/>
<dbReference type="AlphaFoldDB" id="A0A2M4DHZ1"/>
<evidence type="ECO:0000313" key="2">
    <source>
        <dbReference type="EMBL" id="MBW77182.1"/>
    </source>
</evidence>
<organism evidence="2">
    <name type="scientific">Anopheles darlingi</name>
    <name type="common">Mosquito</name>
    <dbReference type="NCBI Taxonomy" id="43151"/>
    <lineage>
        <taxon>Eukaryota</taxon>
        <taxon>Metazoa</taxon>
        <taxon>Ecdysozoa</taxon>
        <taxon>Arthropoda</taxon>
        <taxon>Hexapoda</taxon>
        <taxon>Insecta</taxon>
        <taxon>Pterygota</taxon>
        <taxon>Neoptera</taxon>
        <taxon>Endopterygota</taxon>
        <taxon>Diptera</taxon>
        <taxon>Nematocera</taxon>
        <taxon>Culicoidea</taxon>
        <taxon>Culicidae</taxon>
        <taxon>Anophelinae</taxon>
        <taxon>Anopheles</taxon>
    </lineage>
</organism>
<reference evidence="2" key="1">
    <citation type="submission" date="2018-01" db="EMBL/GenBank/DDBJ databases">
        <title>An insight into the sialome of Amazonian anophelines.</title>
        <authorList>
            <person name="Ribeiro J.M."/>
            <person name="Scarpassa V."/>
            <person name="Calvo E."/>
        </authorList>
    </citation>
    <scope>NUCLEOTIDE SEQUENCE</scope>
</reference>
<sequence length="80" mass="8782">MLFVLSLSLALLVLSSVSIPASAYFNSFSTASQHPIYCQTTNTNTTTATVGFDKRLVQFSRKTKPQNRGGGFFLYTLPVE</sequence>
<evidence type="ECO:0000256" key="1">
    <source>
        <dbReference type="SAM" id="SignalP"/>
    </source>
</evidence>
<protein>
    <submittedName>
        <fullName evidence="2">Putative secreted protein</fullName>
    </submittedName>
</protein>
<name>A0A2M4DHZ1_ANODA</name>
<keyword evidence="1" id="KW-0732">Signal</keyword>